<comment type="caution">
    <text evidence="1">The sequence shown here is derived from an EMBL/GenBank/DDBJ whole genome shotgun (WGS) entry which is preliminary data.</text>
</comment>
<sequence>MFETLERAHRPALLDYCRAIGGYATMRRALSKADTASLHQRIVIGRFFSHVGEFAAAKEALLQAKPEAAASENPADLGQVCTLIAENEIRYWDSLRNWGSPGALKDLMECSRTAVDIFRRELERCDRMSTRVEYAQALSRWANGCFKISCVINMVMAYSFLSKADEAIQEVEDLFKGCPPSKVLGRAVLVRGVSKLVLGHNRQRYRLPHRDILVEAAHLLMRAEEILVHAAGEVNEGSIYTHGNLSELYLHDVGHVPLALLHNTKSCLVGLKLWGPEHPNVERKLREFAAILGAVGFGSHVDAVLAGDLQALEEMLRVFTSQEQLLQIDLREWEREEDAAALDYASRRWAPEAPHMDPELVEVCAQNRLARTEKNPLLAGWTHCNVTQEFSASPCKDPLLSFMLLGQSRI</sequence>
<gene>
    <name evidence="1" type="ORF">CCMP2556_LOCUS25053</name>
</gene>
<protein>
    <submittedName>
        <fullName evidence="1">Uncharacterized protein</fullName>
    </submittedName>
</protein>
<reference evidence="1 2" key="1">
    <citation type="submission" date="2024-02" db="EMBL/GenBank/DDBJ databases">
        <authorList>
            <person name="Chen Y."/>
            <person name="Shah S."/>
            <person name="Dougan E. K."/>
            <person name="Thang M."/>
            <person name="Chan C."/>
        </authorList>
    </citation>
    <scope>NUCLEOTIDE SEQUENCE [LARGE SCALE GENOMIC DNA]</scope>
</reference>
<keyword evidence="2" id="KW-1185">Reference proteome</keyword>
<evidence type="ECO:0000313" key="2">
    <source>
        <dbReference type="Proteomes" id="UP001642484"/>
    </source>
</evidence>
<dbReference type="Proteomes" id="UP001642484">
    <property type="component" value="Unassembled WGS sequence"/>
</dbReference>
<dbReference type="EMBL" id="CAXAMN010016668">
    <property type="protein sequence ID" value="CAK9048724.1"/>
    <property type="molecule type" value="Genomic_DNA"/>
</dbReference>
<evidence type="ECO:0000313" key="1">
    <source>
        <dbReference type="EMBL" id="CAK9048724.1"/>
    </source>
</evidence>
<name>A0ABP0MDA9_9DINO</name>
<organism evidence="1 2">
    <name type="scientific">Durusdinium trenchii</name>
    <dbReference type="NCBI Taxonomy" id="1381693"/>
    <lineage>
        <taxon>Eukaryota</taxon>
        <taxon>Sar</taxon>
        <taxon>Alveolata</taxon>
        <taxon>Dinophyceae</taxon>
        <taxon>Suessiales</taxon>
        <taxon>Symbiodiniaceae</taxon>
        <taxon>Durusdinium</taxon>
    </lineage>
</organism>
<accession>A0ABP0MDA9</accession>
<proteinExistence type="predicted"/>